<dbReference type="InterPro" id="IPR010791">
    <property type="entry name" value="AttH_dom"/>
</dbReference>
<dbReference type="RefSeq" id="WP_254288294.1">
    <property type="nucleotide sequence ID" value="NZ_JAMLDY010000005.1"/>
</dbReference>
<evidence type="ECO:0000259" key="2">
    <source>
        <dbReference type="Pfam" id="PF07143"/>
    </source>
</evidence>
<proteinExistence type="predicted"/>
<feature type="domain" description="AttH" evidence="2">
    <location>
        <begin position="58"/>
        <end position="218"/>
    </location>
</feature>
<dbReference type="PANTHER" id="PTHR38591:SF1">
    <property type="entry name" value="BLL1000 PROTEIN"/>
    <property type="match status" value="1"/>
</dbReference>
<dbReference type="Gene3D" id="2.40.370.10">
    <property type="entry name" value="AttH-like domain"/>
    <property type="match status" value="2"/>
</dbReference>
<dbReference type="SUPFAM" id="SSF159245">
    <property type="entry name" value="AttH-like"/>
    <property type="match status" value="1"/>
</dbReference>
<name>A0A9X2HTV0_9SPHN</name>
<dbReference type="PANTHER" id="PTHR38591">
    <property type="entry name" value="HYDROLASE"/>
    <property type="match status" value="1"/>
</dbReference>
<keyword evidence="4" id="KW-1185">Reference proteome</keyword>
<protein>
    <submittedName>
        <fullName evidence="3">Carotenoid 1,2-hydratase</fullName>
    </submittedName>
</protein>
<dbReference type="Pfam" id="PF17186">
    <property type="entry name" value="Lipocalin_9"/>
    <property type="match status" value="1"/>
</dbReference>
<comment type="caution">
    <text evidence="3">The sequence shown here is derived from an EMBL/GenBank/DDBJ whole genome shotgun (WGS) entry which is preliminary data.</text>
</comment>
<reference evidence="3" key="1">
    <citation type="submission" date="2022-05" db="EMBL/GenBank/DDBJ databases">
        <title>Sphingomonas sp. strain RP10 Genome sequencing and assembly.</title>
        <authorList>
            <person name="Kim I."/>
        </authorList>
    </citation>
    <scope>NUCLEOTIDE SEQUENCE</scope>
    <source>
        <strain evidence="3">RP10</strain>
    </source>
</reference>
<evidence type="ECO:0000313" key="3">
    <source>
        <dbReference type="EMBL" id="MCP3734286.1"/>
    </source>
</evidence>
<gene>
    <name evidence="3" type="ORF">M9979_05265</name>
</gene>
<dbReference type="Proteomes" id="UP001139486">
    <property type="component" value="Unassembled WGS sequence"/>
</dbReference>
<feature type="chain" id="PRO_5040982120" evidence="1">
    <location>
        <begin position="32"/>
        <end position="362"/>
    </location>
</feature>
<dbReference type="InterPro" id="IPR023374">
    <property type="entry name" value="AttH-like_dom_sf"/>
</dbReference>
<accession>A0A9X2HTV0</accession>
<dbReference type="EMBL" id="JAMLDY010000005">
    <property type="protein sequence ID" value="MCP3734286.1"/>
    <property type="molecule type" value="Genomic_DNA"/>
</dbReference>
<feature type="signal peptide" evidence="1">
    <location>
        <begin position="1"/>
        <end position="31"/>
    </location>
</feature>
<evidence type="ECO:0000313" key="4">
    <source>
        <dbReference type="Proteomes" id="UP001139486"/>
    </source>
</evidence>
<sequence length="362" mass="39397">MKHVRTRAVTCALALWASTITTLAGPAPAMAQAIGTFPPVETGIVLPKDEGSHRQPAEWWYMTGFLDGTDPAGGKHAYAYEMVVFQIAPVAGLPPVYDAHFAISDLTRGTFKFEKRVLPGPFTTTANRFDLDVAGFKMGGSMGAYYARASRTDLQYAIDLTAQATQPPTLNGINGVETYGAWKSPYYSFNANRTSGTVWDHGVPVKVTGTTWYDHEWATGAPGQADSGWTWFGVSMDDNTQYNLSFFMKGDGTIDHMIGVKTANGTYTPIPENQMALERIGSWRSPNTGYTYPASWKVTLPDGAISIVPIIQDAELHAPATQKFYYEGPAKVTGTLNGRAATGRAFAEMNPWGVDWGLRILP</sequence>
<dbReference type="Pfam" id="PF07143">
    <property type="entry name" value="CrtC"/>
    <property type="match status" value="1"/>
</dbReference>
<evidence type="ECO:0000256" key="1">
    <source>
        <dbReference type="SAM" id="SignalP"/>
    </source>
</evidence>
<dbReference type="AlphaFoldDB" id="A0A9X2HTV0"/>
<organism evidence="3 4">
    <name type="scientific">Sphingomonas liriopis</name>
    <dbReference type="NCBI Taxonomy" id="2949094"/>
    <lineage>
        <taxon>Bacteria</taxon>
        <taxon>Pseudomonadati</taxon>
        <taxon>Pseudomonadota</taxon>
        <taxon>Alphaproteobacteria</taxon>
        <taxon>Sphingomonadales</taxon>
        <taxon>Sphingomonadaceae</taxon>
        <taxon>Sphingomonas</taxon>
    </lineage>
</organism>
<keyword evidence="1" id="KW-0732">Signal</keyword>